<dbReference type="CDD" id="cd00340">
    <property type="entry name" value="GSH_Peroxidase"/>
    <property type="match status" value="1"/>
</dbReference>
<evidence type="ECO:0000256" key="4">
    <source>
        <dbReference type="ARBA" id="ARBA00023002"/>
    </source>
</evidence>
<dbReference type="PROSITE" id="PS00460">
    <property type="entry name" value="GLUTATHIONE_PEROXID_1"/>
    <property type="match status" value="1"/>
</dbReference>
<dbReference type="InParanoid" id="A0A1Z5SQH6"/>
<evidence type="ECO:0000256" key="7">
    <source>
        <dbReference type="RuleBase" id="RU000499"/>
    </source>
</evidence>
<dbReference type="AlphaFoldDB" id="A0A1Z5SQH6"/>
<evidence type="ECO:0000256" key="5">
    <source>
        <dbReference type="ARBA" id="ARBA00023284"/>
    </source>
</evidence>
<evidence type="ECO:0000313" key="9">
    <source>
        <dbReference type="EMBL" id="OTA23094.1"/>
    </source>
</evidence>
<dbReference type="FunFam" id="3.40.30.10:FF:000010">
    <property type="entry name" value="Glutathione peroxidase"/>
    <property type="match status" value="1"/>
</dbReference>
<keyword evidence="5" id="KW-0676">Redox-active center</keyword>
<comment type="similarity">
    <text evidence="1 7">Belongs to the glutathione peroxidase family.</text>
</comment>
<dbReference type="Pfam" id="PF00255">
    <property type="entry name" value="GSHPx"/>
    <property type="match status" value="1"/>
</dbReference>
<evidence type="ECO:0000256" key="3">
    <source>
        <dbReference type="ARBA" id="ARBA00022862"/>
    </source>
</evidence>
<keyword evidence="3" id="KW-0049">Antioxidant</keyword>
<dbReference type="PROSITE" id="PS51352">
    <property type="entry name" value="THIOREDOXIN_2"/>
    <property type="match status" value="1"/>
</dbReference>
<dbReference type="VEuPathDB" id="FungiDB:BTJ68_13763"/>
<dbReference type="PRINTS" id="PR01011">
    <property type="entry name" value="GLUTPROXDASE"/>
</dbReference>
<dbReference type="STRING" id="1157616.A0A1Z5SQH6"/>
<keyword evidence="10" id="KW-1185">Reference proteome</keyword>
<dbReference type="EMBL" id="MUNK01000320">
    <property type="protein sequence ID" value="OTA23094.1"/>
    <property type="molecule type" value="Genomic_DNA"/>
</dbReference>
<dbReference type="InterPro" id="IPR013766">
    <property type="entry name" value="Thioredoxin_domain"/>
</dbReference>
<sequence>MQVSRYFTCSSASSLPSRGLRLSSLLQHPASRAYTPFFTTTTTTTTTRQFANMSSATTFYDFKPNDKKGQPYPLENLKGKVVLVINTASKCGFTPQFEGLEKLYKELKGQYPNDVEFLGFPCNQFGSQDPGSDDEIQNFCMVNYGVSFPVLGKTDVNGDKVEPVWEWMKKSKPGIMGLQRIKWNFEKFLIAKDGSVAGRWASTTKPESLKSSIEEEIKKGKSG</sequence>
<keyword evidence="4 7" id="KW-0560">Oxidoreductase</keyword>
<dbReference type="GO" id="GO:0034599">
    <property type="term" value="P:cellular response to oxidative stress"/>
    <property type="evidence" value="ECO:0007669"/>
    <property type="project" value="TreeGrafter"/>
</dbReference>
<comment type="catalytic activity">
    <reaction evidence="6">
        <text>a hydroperoxide + [thioredoxin]-dithiol = an alcohol + [thioredoxin]-disulfide + H2O</text>
        <dbReference type="Rhea" id="RHEA:62620"/>
        <dbReference type="Rhea" id="RHEA-COMP:10698"/>
        <dbReference type="Rhea" id="RHEA-COMP:10700"/>
        <dbReference type="ChEBI" id="CHEBI:15377"/>
        <dbReference type="ChEBI" id="CHEBI:29950"/>
        <dbReference type="ChEBI" id="CHEBI:30879"/>
        <dbReference type="ChEBI" id="CHEBI:35924"/>
        <dbReference type="ChEBI" id="CHEBI:50058"/>
        <dbReference type="EC" id="1.11.1.24"/>
    </reaction>
</comment>
<proteinExistence type="inferred from homology"/>
<dbReference type="OrthoDB" id="446890at2759"/>
<feature type="domain" description="Thioredoxin" evidence="8">
    <location>
        <begin position="53"/>
        <end position="218"/>
    </location>
</feature>
<evidence type="ECO:0000256" key="1">
    <source>
        <dbReference type="ARBA" id="ARBA00006926"/>
    </source>
</evidence>
<dbReference type="PROSITE" id="PS51355">
    <property type="entry name" value="GLUTATHIONE_PEROXID_3"/>
    <property type="match status" value="1"/>
</dbReference>
<dbReference type="InterPro" id="IPR029760">
    <property type="entry name" value="GPX_CS"/>
</dbReference>
<dbReference type="Gene3D" id="3.40.30.10">
    <property type="entry name" value="Glutaredoxin"/>
    <property type="match status" value="1"/>
</dbReference>
<dbReference type="FunCoup" id="A0A1Z5SQH6">
    <property type="interactions" value="1010"/>
</dbReference>
<dbReference type="Proteomes" id="UP000194280">
    <property type="component" value="Unassembled WGS sequence"/>
</dbReference>
<evidence type="ECO:0000313" key="10">
    <source>
        <dbReference type="Proteomes" id="UP000194280"/>
    </source>
</evidence>
<name>A0A1Z5SQH6_HORWE</name>
<reference evidence="9 10" key="1">
    <citation type="submission" date="2017-01" db="EMBL/GenBank/DDBJ databases">
        <title>The recent genome duplication of the halophilic yeast Hortaea werneckii: insights from long-read sequencing.</title>
        <authorList>
            <person name="Sinha S."/>
            <person name="Flibotte S."/>
            <person name="Neira M."/>
            <person name="Lenassi M."/>
            <person name="Gostincar C."/>
            <person name="Stajich J.E."/>
            <person name="Nislow C.E."/>
        </authorList>
    </citation>
    <scope>NUCLEOTIDE SEQUENCE [LARGE SCALE GENOMIC DNA]</scope>
    <source>
        <strain evidence="9 10">EXF-2000</strain>
    </source>
</reference>
<dbReference type="PANTHER" id="PTHR11592:SF78">
    <property type="entry name" value="GLUTATHIONE PEROXIDASE"/>
    <property type="match status" value="1"/>
</dbReference>
<dbReference type="SUPFAM" id="SSF52833">
    <property type="entry name" value="Thioredoxin-like"/>
    <property type="match status" value="1"/>
</dbReference>
<accession>A0A1Z5SQH6</accession>
<gene>
    <name evidence="9" type="ORF">BTJ68_13763</name>
</gene>
<protein>
    <recommendedName>
        <fullName evidence="7">Glutathione peroxidase</fullName>
    </recommendedName>
</protein>
<dbReference type="PANTHER" id="PTHR11592">
    <property type="entry name" value="GLUTATHIONE PEROXIDASE"/>
    <property type="match status" value="1"/>
</dbReference>
<evidence type="ECO:0000259" key="8">
    <source>
        <dbReference type="PROSITE" id="PS51352"/>
    </source>
</evidence>
<evidence type="ECO:0000256" key="6">
    <source>
        <dbReference type="ARBA" id="ARBA00049091"/>
    </source>
</evidence>
<dbReference type="InterPro" id="IPR029759">
    <property type="entry name" value="GPX_AS"/>
</dbReference>
<dbReference type="InterPro" id="IPR036249">
    <property type="entry name" value="Thioredoxin-like_sf"/>
</dbReference>
<evidence type="ECO:0000256" key="2">
    <source>
        <dbReference type="ARBA" id="ARBA00022559"/>
    </source>
</evidence>
<organism evidence="9 10">
    <name type="scientific">Hortaea werneckii EXF-2000</name>
    <dbReference type="NCBI Taxonomy" id="1157616"/>
    <lineage>
        <taxon>Eukaryota</taxon>
        <taxon>Fungi</taxon>
        <taxon>Dikarya</taxon>
        <taxon>Ascomycota</taxon>
        <taxon>Pezizomycotina</taxon>
        <taxon>Dothideomycetes</taxon>
        <taxon>Dothideomycetidae</taxon>
        <taxon>Mycosphaerellales</taxon>
        <taxon>Teratosphaeriaceae</taxon>
        <taxon>Hortaea</taxon>
    </lineage>
</organism>
<keyword evidence="2 7" id="KW-0575">Peroxidase</keyword>
<comment type="caution">
    <text evidence="9">The sequence shown here is derived from an EMBL/GenBank/DDBJ whole genome shotgun (WGS) entry which is preliminary data.</text>
</comment>
<dbReference type="GO" id="GO:0140824">
    <property type="term" value="F:thioredoxin-dependent peroxiredoxin activity"/>
    <property type="evidence" value="ECO:0007669"/>
    <property type="project" value="UniProtKB-EC"/>
</dbReference>
<dbReference type="InterPro" id="IPR000889">
    <property type="entry name" value="Glutathione_peroxidase"/>
</dbReference>
<dbReference type="PROSITE" id="PS00763">
    <property type="entry name" value="GLUTATHIONE_PEROXID_2"/>
    <property type="match status" value="1"/>
</dbReference>